<dbReference type="Proteomes" id="UP000044377">
    <property type="component" value="Unassembled WGS sequence"/>
</dbReference>
<evidence type="ECO:0000313" key="2">
    <source>
        <dbReference type="Proteomes" id="UP000044377"/>
    </source>
</evidence>
<sequence>MTVNSFGDALITCATAVCNGLQLTPDGALKIAARRIQRYLETVSYTRLIILTGAVISL</sequence>
<protein>
    <submittedName>
        <fullName evidence="1">Uncharacterized protein</fullName>
    </submittedName>
</protein>
<dbReference type="AlphaFoldDB" id="A0A0G4K2V2"/>
<organism evidence="1 2">
    <name type="scientific">Brenneria goodwinii</name>
    <dbReference type="NCBI Taxonomy" id="1109412"/>
    <lineage>
        <taxon>Bacteria</taxon>
        <taxon>Pseudomonadati</taxon>
        <taxon>Pseudomonadota</taxon>
        <taxon>Gammaproteobacteria</taxon>
        <taxon>Enterobacterales</taxon>
        <taxon>Pectobacteriaceae</taxon>
        <taxon>Brenneria</taxon>
    </lineage>
</organism>
<accession>A0A0G4K2V2</accession>
<keyword evidence="2" id="KW-1185">Reference proteome</keyword>
<evidence type="ECO:0000313" key="1">
    <source>
        <dbReference type="EMBL" id="CPR21546.1"/>
    </source>
</evidence>
<dbReference type="EMBL" id="CGIG01000001">
    <property type="protein sequence ID" value="CPR21546.1"/>
    <property type="molecule type" value="Genomic_DNA"/>
</dbReference>
<reference evidence="2" key="1">
    <citation type="submission" date="2015-01" db="EMBL/GenBank/DDBJ databases">
        <authorList>
            <person name="Paterson Steve"/>
        </authorList>
    </citation>
    <scope>NUCLEOTIDE SEQUENCE [LARGE SCALE GENOMIC DNA]</scope>
    <source>
        <strain evidence="2">OBR1</strain>
    </source>
</reference>
<proteinExistence type="predicted"/>
<gene>
    <name evidence="1" type="ORF">BN1221_04947c</name>
</gene>
<name>A0A0G4K2V2_9GAMM</name>
<dbReference type="STRING" id="1109412.BN1221_04947c"/>